<proteinExistence type="predicted"/>
<reference evidence="1 2" key="2">
    <citation type="journal article" date="2022" name="Mol. Ecol. Resour.">
        <title>The genomes of chicory, endive, great burdock and yacon provide insights into Asteraceae paleo-polyploidization history and plant inulin production.</title>
        <authorList>
            <person name="Fan W."/>
            <person name="Wang S."/>
            <person name="Wang H."/>
            <person name="Wang A."/>
            <person name="Jiang F."/>
            <person name="Liu H."/>
            <person name="Zhao H."/>
            <person name="Xu D."/>
            <person name="Zhang Y."/>
        </authorList>
    </citation>
    <scope>NUCLEOTIDE SEQUENCE [LARGE SCALE GENOMIC DNA]</scope>
    <source>
        <strain evidence="2">cv. Punajuju</strain>
        <tissue evidence="1">Leaves</tissue>
    </source>
</reference>
<evidence type="ECO:0000313" key="2">
    <source>
        <dbReference type="Proteomes" id="UP001055811"/>
    </source>
</evidence>
<sequence>MGGTSNDSSSSSMSPLSSPSSVVYVDLYGKRRQIAKVQVLEREISLLQEEMKSLAELELASRCCKELDEYVEATPDPLITLNKTRGRSRSFWKNLRRKIGSMLWCCCCCGCCKTKACCANDCCCWSSQQKKHCKCPEISCHCSCNPSCPKCSLCCCCTCNPCSCF</sequence>
<comment type="caution">
    <text evidence="1">The sequence shown here is derived from an EMBL/GenBank/DDBJ whole genome shotgun (WGS) entry which is preliminary data.</text>
</comment>
<keyword evidence="2" id="KW-1185">Reference proteome</keyword>
<reference evidence="2" key="1">
    <citation type="journal article" date="2022" name="Mol. Ecol. Resour.">
        <title>The genomes of chicory, endive, great burdock and yacon provide insights into Asteraceae palaeo-polyploidization history and plant inulin production.</title>
        <authorList>
            <person name="Fan W."/>
            <person name="Wang S."/>
            <person name="Wang H."/>
            <person name="Wang A."/>
            <person name="Jiang F."/>
            <person name="Liu H."/>
            <person name="Zhao H."/>
            <person name="Xu D."/>
            <person name="Zhang Y."/>
        </authorList>
    </citation>
    <scope>NUCLEOTIDE SEQUENCE [LARGE SCALE GENOMIC DNA]</scope>
    <source>
        <strain evidence="2">cv. Punajuju</strain>
    </source>
</reference>
<gene>
    <name evidence="1" type="ORF">L2E82_16465</name>
</gene>
<dbReference type="Proteomes" id="UP001055811">
    <property type="component" value="Linkage Group LG03"/>
</dbReference>
<accession>A0ACB9F684</accession>
<name>A0ACB9F684_CICIN</name>
<organism evidence="1 2">
    <name type="scientific">Cichorium intybus</name>
    <name type="common">Chicory</name>
    <dbReference type="NCBI Taxonomy" id="13427"/>
    <lineage>
        <taxon>Eukaryota</taxon>
        <taxon>Viridiplantae</taxon>
        <taxon>Streptophyta</taxon>
        <taxon>Embryophyta</taxon>
        <taxon>Tracheophyta</taxon>
        <taxon>Spermatophyta</taxon>
        <taxon>Magnoliopsida</taxon>
        <taxon>eudicotyledons</taxon>
        <taxon>Gunneridae</taxon>
        <taxon>Pentapetalae</taxon>
        <taxon>asterids</taxon>
        <taxon>campanulids</taxon>
        <taxon>Asterales</taxon>
        <taxon>Asteraceae</taxon>
        <taxon>Cichorioideae</taxon>
        <taxon>Cichorieae</taxon>
        <taxon>Cichoriinae</taxon>
        <taxon>Cichorium</taxon>
    </lineage>
</organism>
<evidence type="ECO:0000313" key="1">
    <source>
        <dbReference type="EMBL" id="KAI3766408.1"/>
    </source>
</evidence>
<protein>
    <submittedName>
        <fullName evidence="1">Uncharacterized protein</fullName>
    </submittedName>
</protein>
<dbReference type="EMBL" id="CM042011">
    <property type="protein sequence ID" value="KAI3766408.1"/>
    <property type="molecule type" value="Genomic_DNA"/>
</dbReference>